<dbReference type="Gene3D" id="3.30.950.10">
    <property type="entry name" value="Methyltransferase, Cobalt-precorrin-4 Transmethylase, Domain 2"/>
    <property type="match status" value="1"/>
</dbReference>
<dbReference type="Gene3D" id="3.40.1010.10">
    <property type="entry name" value="Cobalt-precorrin-4 Transmethylase, Domain 1"/>
    <property type="match status" value="1"/>
</dbReference>
<evidence type="ECO:0000256" key="4">
    <source>
        <dbReference type="ARBA" id="ARBA00022603"/>
    </source>
</evidence>
<evidence type="ECO:0000313" key="10">
    <source>
        <dbReference type="Proteomes" id="UP000598360"/>
    </source>
</evidence>
<dbReference type="InterPro" id="IPR050161">
    <property type="entry name" value="Siro_Cobalamin_biosynth"/>
</dbReference>
<dbReference type="PANTHER" id="PTHR45790">
    <property type="entry name" value="SIROHEME SYNTHASE-RELATED"/>
    <property type="match status" value="1"/>
</dbReference>
<dbReference type="InterPro" id="IPR003043">
    <property type="entry name" value="Uropor_MeTrfase_CS"/>
</dbReference>
<dbReference type="GO" id="GO:0032259">
    <property type="term" value="P:methylation"/>
    <property type="evidence" value="ECO:0007669"/>
    <property type="project" value="UniProtKB-KW"/>
</dbReference>
<dbReference type="InterPro" id="IPR014777">
    <property type="entry name" value="4pyrrole_Mease_sub1"/>
</dbReference>
<evidence type="ECO:0000256" key="7">
    <source>
        <dbReference type="SAM" id="MobiDB-lite"/>
    </source>
</evidence>
<comment type="similarity">
    <text evidence="2">Belongs to the precorrin methyltransferase family.</text>
</comment>
<evidence type="ECO:0000256" key="5">
    <source>
        <dbReference type="ARBA" id="ARBA00022679"/>
    </source>
</evidence>
<feature type="compositionally biased region" description="Acidic residues" evidence="7">
    <location>
        <begin position="324"/>
        <end position="337"/>
    </location>
</feature>
<evidence type="ECO:0000256" key="6">
    <source>
        <dbReference type="ARBA" id="ARBA00022691"/>
    </source>
</evidence>
<keyword evidence="3" id="KW-0169">Cobalamin biosynthesis</keyword>
<comment type="pathway">
    <text evidence="1">Cofactor biosynthesis; adenosylcobalamin biosynthesis.</text>
</comment>
<dbReference type="InterPro" id="IPR006362">
    <property type="entry name" value="Cbl_synth_CobM/CibF"/>
</dbReference>
<dbReference type="InterPro" id="IPR000878">
    <property type="entry name" value="4pyrrol_Mease"/>
</dbReference>
<evidence type="ECO:0000313" key="9">
    <source>
        <dbReference type="EMBL" id="MBE9374334.1"/>
    </source>
</evidence>
<feature type="compositionally biased region" description="Low complexity" evidence="7">
    <location>
        <begin position="339"/>
        <end position="365"/>
    </location>
</feature>
<dbReference type="GO" id="GO:0009236">
    <property type="term" value="P:cobalamin biosynthetic process"/>
    <property type="evidence" value="ECO:0007669"/>
    <property type="project" value="UniProtKB-KW"/>
</dbReference>
<dbReference type="EMBL" id="JADEYC010000012">
    <property type="protein sequence ID" value="MBE9374334.1"/>
    <property type="molecule type" value="Genomic_DNA"/>
</dbReference>
<evidence type="ECO:0000256" key="1">
    <source>
        <dbReference type="ARBA" id="ARBA00004953"/>
    </source>
</evidence>
<feature type="region of interest" description="Disordered" evidence="7">
    <location>
        <begin position="248"/>
        <end position="292"/>
    </location>
</feature>
<dbReference type="CDD" id="cd11641">
    <property type="entry name" value="Precorrin-4_C11-MT"/>
    <property type="match status" value="1"/>
</dbReference>
<feature type="compositionally biased region" description="Basic and acidic residues" evidence="7">
    <location>
        <begin position="252"/>
        <end position="264"/>
    </location>
</feature>
<sequence>MTGRISFIGAGPGAADLITVRGARRIAEADIVVWAASLVAPECVREHARADAELVDSSQLTHEQALEIYRRAERDRLAVARVHSGDPSLWSAVQEQYDVCVRMALQVEIVPGVAAFSAAAASVGRELTVPEVAQSLVLTRLEGGKTPMPDGEKVREFAKHGTTMVLFLSAARTGQMVEELQAGGYTDDTPVVVAYKVTWPDELILRTTLGELTRTVKEHKLWRHTLFLVGNGLTTGGVRSRLYHAGRSHALRRGDEQPSREPRAEWTGTRSPARGGSGSADSGAESGGTARVRDSDVAWWAVRDWQETARGAARVAVSKATERDAEEAQPDLFDPAEPEPALSESAPSESTQSESTQSESAQGEAAESEPAESEPAVPVQQPAGTSGKGRGAGSGSGKAPAKTGAKSSKSTGTGKQSAGRKSARSTAKPAADTSAAKTDDREQ</sequence>
<keyword evidence="6" id="KW-0949">S-adenosyl-L-methionine</keyword>
<gene>
    <name evidence="9" type="primary">cobM</name>
    <name evidence="9" type="ORF">IQ251_07715</name>
</gene>
<evidence type="ECO:0000256" key="2">
    <source>
        <dbReference type="ARBA" id="ARBA00005879"/>
    </source>
</evidence>
<protein>
    <submittedName>
        <fullName evidence="9">Precorrin-4 C(11)-methyltransferase</fullName>
        <ecNumber evidence="9">2.1.1.133</ecNumber>
    </submittedName>
</protein>
<evidence type="ECO:0000256" key="3">
    <source>
        <dbReference type="ARBA" id="ARBA00022573"/>
    </source>
</evidence>
<dbReference type="PROSITE" id="PS00839">
    <property type="entry name" value="SUMT_1"/>
    <property type="match status" value="1"/>
</dbReference>
<dbReference type="InterPro" id="IPR035996">
    <property type="entry name" value="4pyrrol_Methylase_sf"/>
</dbReference>
<dbReference type="Pfam" id="PF00590">
    <property type="entry name" value="TP_methylase"/>
    <property type="match status" value="1"/>
</dbReference>
<organism evidence="9 10">
    <name type="scientific">Saccharopolyspora montiporae</name>
    <dbReference type="NCBI Taxonomy" id="2781240"/>
    <lineage>
        <taxon>Bacteria</taxon>
        <taxon>Bacillati</taxon>
        <taxon>Actinomycetota</taxon>
        <taxon>Actinomycetes</taxon>
        <taxon>Pseudonocardiales</taxon>
        <taxon>Pseudonocardiaceae</taxon>
        <taxon>Saccharopolyspora</taxon>
    </lineage>
</organism>
<keyword evidence="4 9" id="KW-0489">Methyltransferase</keyword>
<dbReference type="NCBIfam" id="TIGR01465">
    <property type="entry name" value="cobM_cbiF"/>
    <property type="match status" value="1"/>
</dbReference>
<feature type="region of interest" description="Disordered" evidence="7">
    <location>
        <begin position="316"/>
        <end position="443"/>
    </location>
</feature>
<dbReference type="EC" id="2.1.1.133" evidence="9"/>
<dbReference type="InterPro" id="IPR014776">
    <property type="entry name" value="4pyrrole_Mease_sub2"/>
</dbReference>
<feature type="domain" description="Tetrapyrrole methylase" evidence="8">
    <location>
        <begin position="5"/>
        <end position="212"/>
    </location>
</feature>
<dbReference type="AlphaFoldDB" id="A0A929FZF9"/>
<accession>A0A929FZF9</accession>
<dbReference type="PANTHER" id="PTHR45790:SF4">
    <property type="entry name" value="COBALT-PRECORRIN-4 C(11)-METHYLTRANSFERASE"/>
    <property type="match status" value="1"/>
</dbReference>
<keyword evidence="10" id="KW-1185">Reference proteome</keyword>
<feature type="compositionally biased region" description="Low complexity" evidence="7">
    <location>
        <begin position="397"/>
        <end position="419"/>
    </location>
</feature>
<evidence type="ECO:0000259" key="8">
    <source>
        <dbReference type="Pfam" id="PF00590"/>
    </source>
</evidence>
<proteinExistence type="inferred from homology"/>
<dbReference type="GO" id="GO:0046026">
    <property type="term" value="F:precorrin-4 C11-methyltransferase activity"/>
    <property type="evidence" value="ECO:0007669"/>
    <property type="project" value="UniProtKB-EC"/>
</dbReference>
<feature type="compositionally biased region" description="Gly residues" evidence="7">
    <location>
        <begin position="386"/>
        <end position="396"/>
    </location>
</feature>
<name>A0A929FZF9_9PSEU</name>
<comment type="caution">
    <text evidence="9">The sequence shown here is derived from an EMBL/GenBank/DDBJ whole genome shotgun (WGS) entry which is preliminary data.</text>
</comment>
<feature type="compositionally biased region" description="Low complexity" evidence="7">
    <location>
        <begin position="267"/>
        <end position="290"/>
    </location>
</feature>
<dbReference type="SUPFAM" id="SSF53790">
    <property type="entry name" value="Tetrapyrrole methylase"/>
    <property type="match status" value="1"/>
</dbReference>
<keyword evidence="5 9" id="KW-0808">Transferase</keyword>
<dbReference type="Proteomes" id="UP000598360">
    <property type="component" value="Unassembled WGS sequence"/>
</dbReference>
<reference evidence="9" key="1">
    <citation type="submission" date="2020-10" db="EMBL/GenBank/DDBJ databases">
        <title>Diversity and distribution of actinomycetes associated with coral in the coast of Hainan.</title>
        <authorList>
            <person name="Li F."/>
        </authorList>
    </citation>
    <scope>NUCLEOTIDE SEQUENCE</scope>
    <source>
        <strain evidence="9">HNM0983</strain>
    </source>
</reference>